<proteinExistence type="predicted"/>
<dbReference type="InterPro" id="IPR043519">
    <property type="entry name" value="NT_sf"/>
</dbReference>
<accession>A0A368KH76</accession>
<name>A0A368KH76_9GAMM</name>
<comment type="caution">
    <text evidence="1">The sequence shown here is derived from an EMBL/GenBank/DDBJ whole genome shotgun (WGS) entry which is preliminary data.</text>
</comment>
<organism evidence="1 2">
    <name type="scientific">Rhodanobacter denitrificans</name>
    <dbReference type="NCBI Taxonomy" id="666685"/>
    <lineage>
        <taxon>Bacteria</taxon>
        <taxon>Pseudomonadati</taxon>
        <taxon>Pseudomonadota</taxon>
        <taxon>Gammaproteobacteria</taxon>
        <taxon>Lysobacterales</taxon>
        <taxon>Rhodanobacteraceae</taxon>
        <taxon>Rhodanobacter</taxon>
    </lineage>
</organism>
<evidence type="ECO:0000313" key="1">
    <source>
        <dbReference type="EMBL" id="RCS31262.1"/>
    </source>
</evidence>
<dbReference type="AlphaFoldDB" id="A0A368KH76"/>
<keyword evidence="2" id="KW-1185">Reference proteome</keyword>
<gene>
    <name evidence="1" type="ORF">DEO45_04300</name>
</gene>
<evidence type="ECO:0008006" key="3">
    <source>
        <dbReference type="Google" id="ProtNLM"/>
    </source>
</evidence>
<dbReference type="Proteomes" id="UP000252387">
    <property type="component" value="Unassembled WGS sequence"/>
</dbReference>
<evidence type="ECO:0000313" key="2">
    <source>
        <dbReference type="Proteomes" id="UP000252387"/>
    </source>
</evidence>
<dbReference type="Gene3D" id="3.30.460.40">
    <property type="match status" value="1"/>
</dbReference>
<dbReference type="SUPFAM" id="SSF81301">
    <property type="entry name" value="Nucleotidyltransferase"/>
    <property type="match status" value="1"/>
</dbReference>
<reference evidence="1 2" key="1">
    <citation type="submission" date="2018-05" db="EMBL/GenBank/DDBJ databases">
        <title>Draft genome sequence of Rhodanobacter denitrificans Yn1 isolated from gold copper mine.</title>
        <authorList>
            <person name="Yang N."/>
            <person name="Mazhar H.S."/>
            <person name="Rensing C."/>
        </authorList>
    </citation>
    <scope>NUCLEOTIDE SEQUENCE [LARGE SCALE GENOMIC DNA]</scope>
    <source>
        <strain evidence="1 2">Yn1</strain>
    </source>
</reference>
<dbReference type="EMBL" id="QFWQ01000003">
    <property type="protein sequence ID" value="RCS31262.1"/>
    <property type="molecule type" value="Genomic_DNA"/>
</dbReference>
<sequence>MNVAARVDPVTAWQQALAAAIPDLHRHCRDPWMLIGSAAARLAGAEVAVADLDVLTSVRDADTLIGHWQARRDETWVPPSAERFRSRFARFLFPGLPVEVMGGLELCGERGWKPVRIGEVVTVDVAGLAVPIPAVVEQIRVLESFGRPKDLQRVALLKQLSRERP</sequence>
<dbReference type="RefSeq" id="WP_114341318.1">
    <property type="nucleotide sequence ID" value="NZ_QFWQ01000003.1"/>
</dbReference>
<dbReference type="OrthoDB" id="8447821at2"/>
<protein>
    <recommendedName>
        <fullName evidence="3">Nucleotidyltransferase family protein</fullName>
    </recommendedName>
</protein>